<organism evidence="2 3">
    <name type="scientific">Aspergillus sclerotialis</name>
    <dbReference type="NCBI Taxonomy" id="2070753"/>
    <lineage>
        <taxon>Eukaryota</taxon>
        <taxon>Fungi</taxon>
        <taxon>Dikarya</taxon>
        <taxon>Ascomycota</taxon>
        <taxon>Pezizomycotina</taxon>
        <taxon>Eurotiomycetes</taxon>
        <taxon>Eurotiomycetidae</taxon>
        <taxon>Eurotiales</taxon>
        <taxon>Aspergillaceae</taxon>
        <taxon>Aspergillus</taxon>
        <taxon>Aspergillus subgen. Polypaecilum</taxon>
    </lineage>
</organism>
<comment type="caution">
    <text evidence="2">The sequence shown here is derived from an EMBL/GenBank/DDBJ whole genome shotgun (WGS) entry which is preliminary data.</text>
</comment>
<dbReference type="OrthoDB" id="10256055at2759"/>
<dbReference type="EMBL" id="MVGC01000188">
    <property type="protein sequence ID" value="RJE22070.1"/>
    <property type="molecule type" value="Genomic_DNA"/>
</dbReference>
<feature type="region of interest" description="Disordered" evidence="1">
    <location>
        <begin position="1"/>
        <end position="33"/>
    </location>
</feature>
<reference evidence="3" key="1">
    <citation type="submission" date="2017-02" db="EMBL/GenBank/DDBJ databases">
        <authorList>
            <person name="Tafer H."/>
            <person name="Lopandic K."/>
        </authorList>
    </citation>
    <scope>NUCLEOTIDE SEQUENCE [LARGE SCALE GENOMIC DNA]</scope>
    <source>
        <strain evidence="3">CBS 366.77</strain>
    </source>
</reference>
<evidence type="ECO:0000256" key="1">
    <source>
        <dbReference type="SAM" id="MobiDB-lite"/>
    </source>
</evidence>
<protein>
    <recommendedName>
        <fullName evidence="4">Fe2OG dioxygenase domain-containing protein</fullName>
    </recommendedName>
</protein>
<evidence type="ECO:0000313" key="3">
    <source>
        <dbReference type="Proteomes" id="UP000266188"/>
    </source>
</evidence>
<dbReference type="AlphaFoldDB" id="A0A3A2ZHS8"/>
<evidence type="ECO:0008006" key="4">
    <source>
        <dbReference type="Google" id="ProtNLM"/>
    </source>
</evidence>
<name>A0A3A2ZHS8_9EURO</name>
<proteinExistence type="predicted"/>
<keyword evidence="3" id="KW-1185">Reference proteome</keyword>
<dbReference type="PANTHER" id="PTHR41677:SF1">
    <property type="entry name" value="FE2OG DIOXYGENASE DOMAIN-CONTAINING PROTEIN"/>
    <property type="match status" value="1"/>
</dbReference>
<sequence length="377" mass="42634">MPSRTFVSDANIKKSLPPPKVIGPTTTKATRPTNKIPQDIIDGAKVVKKEEFDPERHLQFQPPTYIYTMKEFGFEGQGISPVAASEPFPLFTPEAIKQIRAEIFSEPVLRDCQYSSSFAKNMIRGMGRARAPFTHDAWSSPEVAAMVSSVAGIDLTHMFDYEIANINISINDQTTVISSDGKVQSKDSTSAFAWHYDSFPFVCVTMVSDCSEMIGGETAIRTPSGEVRKIRGPAMVRDHSLHLAGPHVKPTLIHEQGTAVVMQGRYLEHKALKSIGGRERISMVTPFRPKSPLIRDESILTGSRAISNWSELYHGYTDYRLEVLEERLREKRKSERIREDTKRPFDCESMRRFLEDQIAYLETTYSEIYPVEDMDED</sequence>
<accession>A0A3A2ZHS8</accession>
<gene>
    <name evidence="2" type="ORF">PHISCL_05576</name>
</gene>
<feature type="compositionally biased region" description="Polar residues" evidence="1">
    <location>
        <begin position="24"/>
        <end position="33"/>
    </location>
</feature>
<evidence type="ECO:0000313" key="2">
    <source>
        <dbReference type="EMBL" id="RJE22070.1"/>
    </source>
</evidence>
<dbReference type="PANTHER" id="PTHR41677">
    <property type="entry name" value="YALI0B19030P"/>
    <property type="match status" value="1"/>
</dbReference>
<dbReference type="Proteomes" id="UP000266188">
    <property type="component" value="Unassembled WGS sequence"/>
</dbReference>
<dbReference type="STRING" id="2070753.A0A3A2ZHS8"/>